<name>A0ABR3NAH2_9TELE</name>
<keyword evidence="1" id="KW-0732">Signal</keyword>
<proteinExistence type="predicted"/>
<dbReference type="Proteomes" id="UP001558613">
    <property type="component" value="Unassembled WGS sequence"/>
</dbReference>
<dbReference type="EMBL" id="JAYMGO010000005">
    <property type="protein sequence ID" value="KAL1273726.1"/>
    <property type="molecule type" value="Genomic_DNA"/>
</dbReference>
<gene>
    <name evidence="2" type="ORF">QQF64_026540</name>
</gene>
<protein>
    <submittedName>
        <fullName evidence="2">Uncharacterized protein</fullName>
    </submittedName>
</protein>
<evidence type="ECO:0000256" key="1">
    <source>
        <dbReference type="SAM" id="SignalP"/>
    </source>
</evidence>
<sequence length="67" mass="7540">MTVVQVALCFLMIQSIFKDLRVKADTVDVCASCHQNATCDDKTDGSGGKVCKLHVWICRQWENLLPR</sequence>
<feature type="chain" id="PRO_5045635796" evidence="1">
    <location>
        <begin position="25"/>
        <end position="67"/>
    </location>
</feature>
<accession>A0ABR3NAH2</accession>
<keyword evidence="3" id="KW-1185">Reference proteome</keyword>
<evidence type="ECO:0000313" key="3">
    <source>
        <dbReference type="Proteomes" id="UP001558613"/>
    </source>
</evidence>
<reference evidence="2 3" key="1">
    <citation type="submission" date="2023-09" db="EMBL/GenBank/DDBJ databases">
        <authorList>
            <person name="Wang M."/>
        </authorList>
    </citation>
    <scope>NUCLEOTIDE SEQUENCE [LARGE SCALE GENOMIC DNA]</scope>
    <source>
        <strain evidence="2">GT-2023</strain>
        <tissue evidence="2">Liver</tissue>
    </source>
</reference>
<comment type="caution">
    <text evidence="2">The sequence shown here is derived from an EMBL/GenBank/DDBJ whole genome shotgun (WGS) entry which is preliminary data.</text>
</comment>
<evidence type="ECO:0000313" key="2">
    <source>
        <dbReference type="EMBL" id="KAL1273726.1"/>
    </source>
</evidence>
<organism evidence="2 3">
    <name type="scientific">Cirrhinus molitorella</name>
    <name type="common">mud carp</name>
    <dbReference type="NCBI Taxonomy" id="172907"/>
    <lineage>
        <taxon>Eukaryota</taxon>
        <taxon>Metazoa</taxon>
        <taxon>Chordata</taxon>
        <taxon>Craniata</taxon>
        <taxon>Vertebrata</taxon>
        <taxon>Euteleostomi</taxon>
        <taxon>Actinopterygii</taxon>
        <taxon>Neopterygii</taxon>
        <taxon>Teleostei</taxon>
        <taxon>Ostariophysi</taxon>
        <taxon>Cypriniformes</taxon>
        <taxon>Cyprinidae</taxon>
        <taxon>Labeoninae</taxon>
        <taxon>Labeonini</taxon>
        <taxon>Cirrhinus</taxon>
    </lineage>
</organism>
<feature type="signal peptide" evidence="1">
    <location>
        <begin position="1"/>
        <end position="24"/>
    </location>
</feature>